<protein>
    <submittedName>
        <fullName evidence="2">Uncharacterized protein</fullName>
    </submittedName>
</protein>
<reference evidence="2 3" key="1">
    <citation type="journal article" date="2011" name="J. Bacteriol.">
        <title>Complete genome sequence and updated annotation of Desulfovibrio alaskensis G20.</title>
        <authorList>
            <person name="Hauser L.J."/>
            <person name="Land M.L."/>
            <person name="Brown S.D."/>
            <person name="Larimer F."/>
            <person name="Keller K.L."/>
            <person name="Rapp-Giles B.J."/>
            <person name="Price M.N."/>
            <person name="Lin M."/>
            <person name="Bruce D.C."/>
            <person name="Detter J.C."/>
            <person name="Tapia R."/>
            <person name="Han C.S."/>
            <person name="Goodwin L.A."/>
            <person name="Cheng J.F."/>
            <person name="Pitluck S."/>
            <person name="Copeland A."/>
            <person name="Lucas S."/>
            <person name="Nolan M."/>
            <person name="Lapidus A.L."/>
            <person name="Palumbo A.V."/>
            <person name="Wall J.D."/>
        </authorList>
    </citation>
    <scope>NUCLEOTIDE SEQUENCE [LARGE SCALE GENOMIC DNA]</scope>
    <source>
        <strain evidence="3">ATCC BAA 1058 / DSM 17464 / G20</strain>
    </source>
</reference>
<evidence type="ECO:0000313" key="2">
    <source>
        <dbReference type="EMBL" id="ABB39248.1"/>
    </source>
</evidence>
<evidence type="ECO:0000313" key="3">
    <source>
        <dbReference type="Proteomes" id="UP000002710"/>
    </source>
</evidence>
<feature type="compositionally biased region" description="Polar residues" evidence="1">
    <location>
        <begin position="29"/>
        <end position="48"/>
    </location>
</feature>
<feature type="region of interest" description="Disordered" evidence="1">
    <location>
        <begin position="22"/>
        <end position="48"/>
    </location>
</feature>
<sequence>MRIGEAKGGAEGIVNVLEAQRQMQEQQQLNPDEQNNLSRVQPQSQNGAQTLTGAAVQGLGEHIDTMV</sequence>
<keyword evidence="3" id="KW-1185">Reference proteome</keyword>
<evidence type="ECO:0000256" key="1">
    <source>
        <dbReference type="SAM" id="MobiDB-lite"/>
    </source>
</evidence>
<gene>
    <name evidence="2" type="ordered locus">Dde_2451</name>
</gene>
<organism evidence="2 3">
    <name type="scientific">Oleidesulfovibrio alaskensis (strain ATCC BAA-1058 / DSM 17464 / G20)</name>
    <name type="common">Desulfovibrio alaskensis</name>
    <dbReference type="NCBI Taxonomy" id="207559"/>
    <lineage>
        <taxon>Bacteria</taxon>
        <taxon>Pseudomonadati</taxon>
        <taxon>Thermodesulfobacteriota</taxon>
        <taxon>Desulfovibrionia</taxon>
        <taxon>Desulfovibrionales</taxon>
        <taxon>Desulfovibrionaceae</taxon>
        <taxon>Oleidesulfovibrio</taxon>
    </lineage>
</organism>
<accession>Q30YJ8</accession>
<dbReference type="EMBL" id="CP000112">
    <property type="protein sequence ID" value="ABB39248.1"/>
    <property type="molecule type" value="Genomic_DNA"/>
</dbReference>
<dbReference type="AlphaFoldDB" id="Q30YJ8"/>
<proteinExistence type="predicted"/>
<dbReference type="Proteomes" id="UP000002710">
    <property type="component" value="Chromosome"/>
</dbReference>
<name>Q30YJ8_OLEA2</name>
<dbReference type="KEGG" id="dde:Dde_2451"/>
<dbReference type="HOGENOM" id="CLU_2805381_0_0_7"/>
<dbReference type="RefSeq" id="WP_011368318.1">
    <property type="nucleotide sequence ID" value="NC_007519.1"/>
</dbReference>